<feature type="region of interest" description="Disordered" evidence="2">
    <location>
        <begin position="606"/>
        <end position="648"/>
    </location>
</feature>
<reference evidence="3" key="1">
    <citation type="submission" date="2021-02" db="EMBL/GenBank/DDBJ databases">
        <authorList>
            <person name="Nowell W R."/>
        </authorList>
    </citation>
    <scope>NUCLEOTIDE SEQUENCE</scope>
</reference>
<dbReference type="SUPFAM" id="SSF52025">
    <property type="entry name" value="PA domain"/>
    <property type="match status" value="1"/>
</dbReference>
<feature type="compositionally biased region" description="Polar residues" evidence="2">
    <location>
        <begin position="158"/>
        <end position="176"/>
    </location>
</feature>
<dbReference type="Gene3D" id="3.50.30.30">
    <property type="match status" value="1"/>
</dbReference>
<feature type="region of interest" description="Disordered" evidence="2">
    <location>
        <begin position="38"/>
        <end position="60"/>
    </location>
</feature>
<feature type="compositionally biased region" description="Basic and acidic residues" evidence="2">
    <location>
        <begin position="619"/>
        <end position="632"/>
    </location>
</feature>
<feature type="coiled-coil region" evidence="1">
    <location>
        <begin position="336"/>
        <end position="370"/>
    </location>
</feature>
<feature type="compositionally biased region" description="Low complexity" evidence="2">
    <location>
        <begin position="106"/>
        <end position="116"/>
    </location>
</feature>
<comment type="caution">
    <text evidence="3">The sequence shown here is derived from an EMBL/GenBank/DDBJ whole genome shotgun (WGS) entry which is preliminary data.</text>
</comment>
<dbReference type="InterPro" id="IPR039373">
    <property type="entry name" value="Peptidase_M28B"/>
</dbReference>
<feature type="compositionally biased region" description="Polar residues" evidence="2">
    <location>
        <begin position="44"/>
        <end position="54"/>
    </location>
</feature>
<evidence type="ECO:0000313" key="3">
    <source>
        <dbReference type="EMBL" id="CAF0865446.1"/>
    </source>
</evidence>
<dbReference type="Proteomes" id="UP000663828">
    <property type="component" value="Unassembled WGS sequence"/>
</dbReference>
<name>A0A813X5A5_ADIRI</name>
<dbReference type="InterPro" id="IPR036757">
    <property type="entry name" value="TFR-like_dimer_dom_sf"/>
</dbReference>
<dbReference type="InterPro" id="IPR046450">
    <property type="entry name" value="PA_dom_sf"/>
</dbReference>
<evidence type="ECO:0000313" key="4">
    <source>
        <dbReference type="Proteomes" id="UP000663828"/>
    </source>
</evidence>
<keyword evidence="1" id="KW-0175">Coiled coil</keyword>
<dbReference type="Gene3D" id="1.20.930.40">
    <property type="entry name" value="Transferrin receptor-like, dimerisation domain"/>
    <property type="match status" value="1"/>
</dbReference>
<feature type="region of interest" description="Disordered" evidence="2">
    <location>
        <begin position="93"/>
        <end position="203"/>
    </location>
</feature>
<gene>
    <name evidence="3" type="ORF">XAT740_LOCUS6211</name>
</gene>
<feature type="compositionally biased region" description="Polar residues" evidence="2">
    <location>
        <begin position="606"/>
        <end position="618"/>
    </location>
</feature>
<evidence type="ECO:0000256" key="1">
    <source>
        <dbReference type="SAM" id="Coils"/>
    </source>
</evidence>
<proteinExistence type="predicted"/>
<protein>
    <submittedName>
        <fullName evidence="3">Uncharacterized protein</fullName>
    </submittedName>
</protein>
<dbReference type="SUPFAM" id="SSF47672">
    <property type="entry name" value="Transferrin receptor-like dimerisation domain"/>
    <property type="match status" value="1"/>
</dbReference>
<dbReference type="PANTHER" id="PTHR10404:SF46">
    <property type="entry name" value="VACUOLAR PROTEIN SORTING-ASSOCIATED PROTEIN 70"/>
    <property type="match status" value="1"/>
</dbReference>
<accession>A0A813X5A5</accession>
<dbReference type="SUPFAM" id="SSF53187">
    <property type="entry name" value="Zn-dependent exopeptidases"/>
    <property type="match status" value="1"/>
</dbReference>
<sequence length="1488" mass="170187">MSRTLVYQTNKEFDKCAELLRNILSVQESRRNSKSSAIVEINRKNQQQQSQASSRLKKSNTKPIVTKLSFNKSSRFQSLIEYVLNIIECLDTNNNNNTEIGERRSSYSPTKSLLSSAGVPPTEEQALLKARLSPNKSRKHQTRSPSPTQLIHQRHTSPIKTSPSTTNKFRQKSPTSPVRRRRRTQDQQDLVRSSSCGDLPSGSFMPKQQTRCIVEQFVAHLTRIRAISKQIRARNASTVNDAEYYHLWNELESSLSSALSYANDDIQFQLSLEPLRDEIFQLRKQLQSTNVHLREFDNRRSEDQCIPFRLLFTLNIFLNLDVHMPKKFDTNHNLQYAQLLLENQELRTQCDLLQEKIDNLERTNIRLIQRLTQQDLRALAERTEWVSTDNRFLLREEILLLKQKLYHVYDDFATVLNRNHTLEMAYGEQKQQLSGYKQQFSDLKQSAKCLLFDLDKRATEEKVKRFLNNIVIGHQHPGISTSHSTFHQTHITPTKTNPSVVNSCSFLFETPHKAAAPPPTQPATNRAHVSPIAPTNKLRPKSLFVTPTVLNDAAALSKLQQNRSPTCDITTHTPSSSSTICDAESILTTSSSLQQQKKRTTLYNSLPSLNVPQTNDTIGDTHDAQGFNEDRTNTNNNNNNNESGPELDQISDLTSKMFSSGEEEEEDVGLGVSGTSTSESSIFSLCFVIELMSDSEMRQLGTEEKAALLLTAADDDDHFTNERDDIPVIPKRPKTYQRRHSNSTPSVCFFFLILSAFIIGSISGVVIMLYRISQDPEQAYLSSVSSHLTRVDLTIRTKLSQSFTKSDFMNLTRQVKSESDTASKLEQLWQSSKLFTRVSKLSYDLTLSIYSPLPQWTGVQLLDKNTNVEIKKCNVLTTNDYLTFSSLVKSGRVQASYIFYVNYGRKEDFAYLIQKNQIQSENYDKTVVFMRRNFNVITQTEQIRQASRYGFAGLVLFDDPEKDPQLTTTKDRQTFLDEWERHPVGKERQQFLDGNLNEDDRPISVVLLSYTDVQNLFSYDSNDWFPCPPEWHNASSHLKLGGLLQTIKLNMITFMQEVPVHLPVVLGYIPGTSDSDRVVMIGYQLERKQQEKIVNEIIRAYANQIKNGWQPRRSILFSAWSGSAYDHHTTRQWILNNYRLLDRNLVAYIDLGHGISGNSTLNLHGSPLFQQIAQRAADFVASPLIHDHACHHRQGAMPVAHAHVHRRRRHGDEHGHQVQMNQHEEQTECEPHKLFDEWLRASKNRINANQTTNIVQMIDNDSSAALFQLKYGIPSLIIEMSEEQALTNDTFYARKLPPTFNAEIQPQVIVAYTQFVSEIVRQLADEPLIPYNVTDYAILLEKQTADYLTHYDKQYHLLAAQLGDSSELTKLNNDLIKAIRQVQSRIDQISKNNYMDLQLLNNKLIEFERLFIVSDSSETYKHFFLGPAVGLTNTVVPYPMLSNLLFGLTKEPPTEIGDASKLYWSKVKQQIQLMTRTLNGVEDLLSNP</sequence>
<dbReference type="Gene3D" id="3.40.630.10">
    <property type="entry name" value="Zn peptidases"/>
    <property type="match status" value="1"/>
</dbReference>
<keyword evidence="4" id="KW-1185">Reference proteome</keyword>
<dbReference type="GO" id="GO:0004180">
    <property type="term" value="F:carboxypeptidase activity"/>
    <property type="evidence" value="ECO:0007669"/>
    <property type="project" value="TreeGrafter"/>
</dbReference>
<organism evidence="3 4">
    <name type="scientific">Adineta ricciae</name>
    <name type="common">Rotifer</name>
    <dbReference type="NCBI Taxonomy" id="249248"/>
    <lineage>
        <taxon>Eukaryota</taxon>
        <taxon>Metazoa</taxon>
        <taxon>Spiralia</taxon>
        <taxon>Gnathifera</taxon>
        <taxon>Rotifera</taxon>
        <taxon>Eurotatoria</taxon>
        <taxon>Bdelloidea</taxon>
        <taxon>Adinetida</taxon>
        <taxon>Adinetidae</taxon>
        <taxon>Adineta</taxon>
    </lineage>
</organism>
<evidence type="ECO:0000256" key="2">
    <source>
        <dbReference type="SAM" id="MobiDB-lite"/>
    </source>
</evidence>
<feature type="compositionally biased region" description="Polar residues" evidence="2">
    <location>
        <begin position="187"/>
        <end position="196"/>
    </location>
</feature>
<dbReference type="PANTHER" id="PTHR10404">
    <property type="entry name" value="N-ACETYLATED-ALPHA-LINKED ACIDIC DIPEPTIDASE"/>
    <property type="match status" value="1"/>
</dbReference>
<dbReference type="EMBL" id="CAJNOR010000280">
    <property type="protein sequence ID" value="CAF0865446.1"/>
    <property type="molecule type" value="Genomic_DNA"/>
</dbReference>